<gene>
    <name evidence="1" type="ORF">SAMN05661012_05145</name>
    <name evidence="2" type="ORF">SR876_04780</name>
</gene>
<dbReference type="Proteomes" id="UP001326715">
    <property type="component" value="Chromosome"/>
</dbReference>
<dbReference type="OrthoDB" id="677181at2"/>
<reference evidence="2 4" key="2">
    <citation type="submission" date="2023-11" db="EMBL/GenBank/DDBJ databases">
        <title>MicrobeMod: A computational toolkit for identifying prokaryotic methylation and restriction-modification with nanopore sequencing.</title>
        <authorList>
            <person name="Crits-Christoph A."/>
            <person name="Kang S.C."/>
            <person name="Lee H."/>
            <person name="Ostrov N."/>
        </authorList>
    </citation>
    <scope>NUCLEOTIDE SEQUENCE [LARGE SCALE GENOMIC DNA]</scope>
    <source>
        <strain evidence="2 4">ATCC 23090</strain>
    </source>
</reference>
<evidence type="ECO:0000313" key="4">
    <source>
        <dbReference type="Proteomes" id="UP001326715"/>
    </source>
</evidence>
<name>A0A1K1SBY3_9BACT</name>
<protein>
    <submittedName>
        <fullName evidence="1">Uncharacterized protein</fullName>
    </submittedName>
</protein>
<accession>A0A1K1SBY3</accession>
<keyword evidence="4" id="KW-1185">Reference proteome</keyword>
<proteinExistence type="predicted"/>
<dbReference type="AlphaFoldDB" id="A0A1K1SBY3"/>
<evidence type="ECO:0000313" key="1">
    <source>
        <dbReference type="EMBL" id="SFW81806.1"/>
    </source>
</evidence>
<dbReference type="EMBL" id="FPIZ01000020">
    <property type="protein sequence ID" value="SFW81806.1"/>
    <property type="molecule type" value="Genomic_DNA"/>
</dbReference>
<dbReference type="RefSeq" id="WP_072364170.1">
    <property type="nucleotide sequence ID" value="NZ_CP139972.1"/>
</dbReference>
<organism evidence="1 3">
    <name type="scientific">Chitinophaga sancti</name>
    <dbReference type="NCBI Taxonomy" id="1004"/>
    <lineage>
        <taxon>Bacteria</taxon>
        <taxon>Pseudomonadati</taxon>
        <taxon>Bacteroidota</taxon>
        <taxon>Chitinophagia</taxon>
        <taxon>Chitinophagales</taxon>
        <taxon>Chitinophagaceae</taxon>
        <taxon>Chitinophaga</taxon>
    </lineage>
</organism>
<reference evidence="1 3" key="1">
    <citation type="submission" date="2016-11" db="EMBL/GenBank/DDBJ databases">
        <authorList>
            <person name="Jaros S."/>
            <person name="Januszkiewicz K."/>
            <person name="Wedrychowicz H."/>
        </authorList>
    </citation>
    <scope>NUCLEOTIDE SEQUENCE [LARGE SCALE GENOMIC DNA]</scope>
    <source>
        <strain evidence="1 3">DSM 784</strain>
    </source>
</reference>
<dbReference type="Proteomes" id="UP000183788">
    <property type="component" value="Unassembled WGS sequence"/>
</dbReference>
<evidence type="ECO:0000313" key="2">
    <source>
        <dbReference type="EMBL" id="WQG90801.1"/>
    </source>
</evidence>
<evidence type="ECO:0000313" key="3">
    <source>
        <dbReference type="Proteomes" id="UP000183788"/>
    </source>
</evidence>
<sequence length="127" mass="14175">MNLVITKIEYPYVSFTSNNGEGLAYTSDQQLDIDRTYSVEFDILSNLNTNDNTKIGTNKPAGFYDEDGNTLIVALVESIDEYGDSLCLRIAIDCIIEAYRSGDSIDVGDRLEIRMPKDKFKVTIIGC</sequence>
<dbReference type="EMBL" id="CP140154">
    <property type="protein sequence ID" value="WQG90801.1"/>
    <property type="molecule type" value="Genomic_DNA"/>
</dbReference>